<dbReference type="Pfam" id="PF24935">
    <property type="entry name" value="Ig_NUP210_6th"/>
    <property type="match status" value="1"/>
</dbReference>
<dbReference type="Pfam" id="PF26183">
    <property type="entry name" value="Ig_NUP210_14th"/>
    <property type="match status" value="1"/>
</dbReference>
<organism evidence="13 14">
    <name type="scientific">Ramazzottius varieornatus</name>
    <name type="common">Water bear</name>
    <name type="synonym">Tardigrade</name>
    <dbReference type="NCBI Taxonomy" id="947166"/>
    <lineage>
        <taxon>Eukaryota</taxon>
        <taxon>Metazoa</taxon>
        <taxon>Ecdysozoa</taxon>
        <taxon>Tardigrada</taxon>
        <taxon>Eutardigrada</taxon>
        <taxon>Parachela</taxon>
        <taxon>Hypsibioidea</taxon>
        <taxon>Ramazzottiidae</taxon>
        <taxon>Ramazzottius</taxon>
    </lineage>
</organism>
<dbReference type="Gene3D" id="2.60.40.1080">
    <property type="match status" value="1"/>
</dbReference>
<feature type="domain" description="BIG2" evidence="12">
    <location>
        <begin position="1082"/>
        <end position="1158"/>
    </location>
</feature>
<dbReference type="InterPro" id="IPR055097">
    <property type="entry name" value="Ig_NUP210_2nd"/>
</dbReference>
<dbReference type="OrthoDB" id="361283at2759"/>
<dbReference type="Pfam" id="PF22967">
    <property type="entry name" value="Ig_NUP210_1st"/>
    <property type="match status" value="1"/>
</dbReference>
<feature type="signal peptide" evidence="11">
    <location>
        <begin position="1"/>
        <end position="26"/>
    </location>
</feature>
<keyword evidence="6 10" id="KW-0472">Membrane</keyword>
<dbReference type="GO" id="GO:0005643">
    <property type="term" value="C:nuclear pore"/>
    <property type="evidence" value="ECO:0007669"/>
    <property type="project" value="TreeGrafter"/>
</dbReference>
<dbReference type="InterPro" id="IPR056898">
    <property type="entry name" value="Ig_NUP210_6th"/>
</dbReference>
<dbReference type="PANTHER" id="PTHR23019">
    <property type="entry name" value="NUCLEAR PORE MEMBRANE GLYCOPROTEIN GP210-RELATED"/>
    <property type="match status" value="1"/>
</dbReference>
<dbReference type="Pfam" id="PF26182">
    <property type="entry name" value="Ig_NUP210_5th"/>
    <property type="match status" value="1"/>
</dbReference>
<dbReference type="EMBL" id="BDGG01000002">
    <property type="protein sequence ID" value="GAU94692.1"/>
    <property type="molecule type" value="Genomic_DNA"/>
</dbReference>
<evidence type="ECO:0000256" key="5">
    <source>
        <dbReference type="ARBA" id="ARBA00022989"/>
    </source>
</evidence>
<evidence type="ECO:0000256" key="11">
    <source>
        <dbReference type="SAM" id="SignalP"/>
    </source>
</evidence>
<dbReference type="InterPro" id="IPR055099">
    <property type="entry name" value="Ig_NUP210_7th"/>
</dbReference>
<evidence type="ECO:0000256" key="2">
    <source>
        <dbReference type="ARBA" id="ARBA00007313"/>
    </source>
</evidence>
<dbReference type="Proteomes" id="UP000186922">
    <property type="component" value="Unassembled WGS sequence"/>
</dbReference>
<dbReference type="InterPro" id="IPR008964">
    <property type="entry name" value="Invasin/intimin_cell_adhesion"/>
</dbReference>
<dbReference type="SUPFAM" id="SSF49373">
    <property type="entry name" value="Invasin/intimin cell-adhesion fragments"/>
    <property type="match status" value="1"/>
</dbReference>
<evidence type="ECO:0000256" key="3">
    <source>
        <dbReference type="ARBA" id="ARBA00022692"/>
    </source>
</evidence>
<evidence type="ECO:0000259" key="12">
    <source>
        <dbReference type="SMART" id="SM00635"/>
    </source>
</evidence>
<evidence type="ECO:0000256" key="4">
    <source>
        <dbReference type="ARBA" id="ARBA00022729"/>
    </source>
</evidence>
<dbReference type="InterPro" id="IPR045197">
    <property type="entry name" value="NUP210-like"/>
</dbReference>
<keyword evidence="14" id="KW-1185">Reference proteome</keyword>
<dbReference type="Pfam" id="PF26184">
    <property type="entry name" value="Ig_NUP210_8th"/>
    <property type="match status" value="1"/>
</dbReference>
<gene>
    <name evidence="13" type="primary">RvY_06417-1</name>
    <name evidence="13" type="synonym">RvY_06417.1</name>
    <name evidence="13" type="ORF">RvY_06417</name>
</gene>
<reference evidence="13 14" key="1">
    <citation type="journal article" date="2016" name="Nat. Commun.">
        <title>Extremotolerant tardigrade genome and improved radiotolerance of human cultured cells by tardigrade-unique protein.</title>
        <authorList>
            <person name="Hashimoto T."/>
            <person name="Horikawa D.D."/>
            <person name="Saito Y."/>
            <person name="Kuwahara H."/>
            <person name="Kozuka-Hata H."/>
            <person name="Shin-I T."/>
            <person name="Minakuchi Y."/>
            <person name="Ohishi K."/>
            <person name="Motoyama A."/>
            <person name="Aizu T."/>
            <person name="Enomoto A."/>
            <person name="Kondo K."/>
            <person name="Tanaka S."/>
            <person name="Hara Y."/>
            <person name="Koshikawa S."/>
            <person name="Sagara H."/>
            <person name="Miura T."/>
            <person name="Yokobori S."/>
            <person name="Miyagawa K."/>
            <person name="Suzuki Y."/>
            <person name="Kubo T."/>
            <person name="Oyama M."/>
            <person name="Kohara Y."/>
            <person name="Fujiyama A."/>
            <person name="Arakawa K."/>
            <person name="Katayama T."/>
            <person name="Toyoda A."/>
            <person name="Kunieda T."/>
        </authorList>
    </citation>
    <scope>NUCLEOTIDE SEQUENCE [LARGE SCALE GENOMIC DNA]</scope>
    <source>
        <strain evidence="13 14">YOKOZUNA-1</strain>
    </source>
</reference>
<accession>A0A1D1V407</accession>
<dbReference type="InterPro" id="IPR058779">
    <property type="entry name" value="Ig_NUP210_13th"/>
</dbReference>
<dbReference type="Pfam" id="PF26181">
    <property type="entry name" value="Ig_NUP210_13th"/>
    <property type="match status" value="1"/>
</dbReference>
<dbReference type="Pfam" id="PF24991">
    <property type="entry name" value="Ig_NUP210_4th"/>
    <property type="match status" value="1"/>
</dbReference>
<comment type="similarity">
    <text evidence="2">Belongs to the NUP210 family.</text>
</comment>
<dbReference type="Pfam" id="PF22959">
    <property type="entry name" value="Ig_NUP210_15th"/>
    <property type="match status" value="1"/>
</dbReference>
<sequence length="1919" mass="209800">MEKERGSLLTFVFILLIVSLLTECQAQHKISVPRVLLPRAGTVVTNFTLRVTDGDDLGCFSWESTRPDVVAVQAVSVSEDEQKASSQLVSCSSAAVVSAVSRSPNRLTSIVWAHSPGQAERFRCDVVVDSITSIEIVTTTQELFLEDAPEAFEIRGKDAKGDTFTSLEGLEFVWTIHNDETQQPQKIVSAHHILKMTKFADTQYKPPSTISELEERGRRGFMVLVEGMQTGSAIVSAALKDTDIRTSVRIVVVANLMLLPPHDIYLPQHGTIHYRVQQIKQASSFDIEMPSKQYYLDIVSDNVCTLDQRTTTVTCSELGDARVILKDRHMQQADGHLPSAVLHVVQVAYINLVILPGRSWILQTGRAYEMMVELYDRDSHLLHISDNVHISFGLDQAFFQILHSSHNGSYHLVVAKKTGKTVVSAQLASIDGIEFEVLPALTKRQNVEIFDPVAVKPTILAVPYEASQEYRVKLRATGGSGDYSWMSNNSQVVSVDKNNGMAKLGGHLGAVTVTAFDARNVAHYATAKLYALTLSHLSVLPSTREAQINSSLVLPIAARGRIPGSNQLLPLYDCRRLSLRVAISDEQLFTREEVGEGAMKGSVMQAVGQEGGCTFVKLKALTPGFAKVVISYVVGVKEVIATQEVTIGAFPLLRSAEGPTEQPVILTVGSSKLFHFKGGPAPWTDDPAGHGSVMVGEDKVTASRTVGGSSSSALKEVTCTTLGSEEVTLQVRNAPSKTLPKPVTAQLKVQVVCAEPASFSMTPLVNHDISLGLPQCPWQPDEVSDNAFPILVKSPVAIELRVFDEKGREFYNFSSLHFSWKMANSRLLSLAASKDEWLGVNDKRQVLQAHDRTGRTKVVVTLDGYTPKAKAWLKEHYNAHAPHLSHQLHSVLEVVLVQEPTFDKERLILFSHPTNQESVTIRDGSGFFHIVSSQPSMAKVRYQLQSRTLAVVPGEENGQLMMTAYDVCTSAHPIQLPVTVVGLQRLELVVGDKVQVGKKMAALVRVYDTEQQLLPVKNYPLIGLEPLLAGQSLVLKEEEKQGSDRQKMYVLSGSTVGRSRLGFKAHRGNTTEVNSNAVDIQVFAPLRLEPRNVTLLPTAHFQLASSGGPQPLTPLGFVSDKRDVSSVDVHSGLLEGRKVGTSVVTAHVLDVDPVTQQEVVLSQDQVTVHVVELKGVTIHAPTALIEVGQEVPLLAMGLTPSAQTPFAFGSVRPPMRFAWSLDNADVALLTAQAFGARLVGKNAGVVTVNLKGYKMAATLRVKVVEALRVMGMGGCNDRSLLMTPNTVALLKTTRDGQATMTYRLVEGEDILQVDRRGLMTSGCRTGRALVEATAEEAGLLRTVATQIEVKEAFFLTINAASDLTYSSSGGDMSVTSFPLGLALSLQCRLHDELGRIFYASRTTLKLVQHRNGLVETSWDPKDNMTLLVKPLKEGRTIIKVSDSEREGIFDFISLVGVSSIFPAADTMATVGDVVCYQCLVQRQDGHGGRWSSSTPSLLYMSSLDGLAVALNPGTATIHYSLSPQQVVKSHLTIQPVQHVRFDHSRLPGQLHLSSNPSPSPLNIPLTLGDAAEGHRSHCDEVEMRDVVAQMRRLWNVEKELFGCVVDFDQMHPTGLLASQVFDVKAQVLEDGHFGCTLQTRQLSEEMQRALSPFEAHVLLSLRPSTTVPTSDVEVLQVDFHPAAHVDAGEVRVKHREGLLIITATPVVKAQLQLQSSHPDWLQIGTAYKVAEDGPHRWRYPLTLRPQASPSSLPSPFFVNISSPWTKQEMTIPVKVAHMAGGGQRSAEGRSFSLDDVWWRYAVSGVIIGLLMAVVGLLYRFWQEDTAAAQYRRYYAIAGHPPPNVSQRSSPLAFTPGRRTVPTPSPTKTFNQSFLGPPVATLFKREEGTLDNELSDGLGNVHLYSTNRRSTSANGSPRGY</sequence>
<comment type="subcellular location">
    <subcellularLocation>
        <location evidence="1">Nucleus membrane</location>
        <topology evidence="1">Single-pass membrane protein</topology>
    </subcellularLocation>
</comment>
<dbReference type="SMART" id="SM00635">
    <property type="entry name" value="BID_2"/>
    <property type="match status" value="2"/>
</dbReference>
<proteinExistence type="inferred from homology"/>
<comment type="caution">
    <text evidence="13">The sequence shown here is derived from an EMBL/GenBank/DDBJ whole genome shotgun (WGS) entry which is preliminary data.</text>
</comment>
<dbReference type="InterPro" id="IPR055096">
    <property type="entry name" value="Ig_NUP210_1st"/>
</dbReference>
<keyword evidence="7" id="KW-0325">Glycoprotein</keyword>
<dbReference type="Pfam" id="PF22963">
    <property type="entry name" value="Ig_NUP210_3rd"/>
    <property type="match status" value="1"/>
</dbReference>
<feature type="transmembrane region" description="Helical" evidence="10">
    <location>
        <begin position="1797"/>
        <end position="1821"/>
    </location>
</feature>
<dbReference type="STRING" id="947166.A0A1D1V407"/>
<evidence type="ECO:0000256" key="1">
    <source>
        <dbReference type="ARBA" id="ARBA00004590"/>
    </source>
</evidence>
<protein>
    <recommendedName>
        <fullName evidence="12">BIG2 domain-containing protein</fullName>
    </recommendedName>
</protein>
<dbReference type="InterPro" id="IPR003343">
    <property type="entry name" value="Big_2"/>
</dbReference>
<dbReference type="Pfam" id="PF22969">
    <property type="entry name" value="Ig_NUP210_2nd"/>
    <property type="match status" value="1"/>
</dbReference>
<evidence type="ECO:0000313" key="14">
    <source>
        <dbReference type="Proteomes" id="UP000186922"/>
    </source>
</evidence>
<dbReference type="InterPro" id="IPR056899">
    <property type="entry name" value="Ig_NUP210_9th"/>
</dbReference>
<feature type="region of interest" description="Disordered" evidence="9">
    <location>
        <begin position="1845"/>
        <end position="1869"/>
    </location>
</feature>
<keyword evidence="8" id="KW-0539">Nucleus</keyword>
<dbReference type="PANTHER" id="PTHR23019:SF0">
    <property type="entry name" value="NUCLEAR PORE MEMBRANE GLYCOPROTEIN 210"/>
    <property type="match status" value="1"/>
</dbReference>
<feature type="chain" id="PRO_5008898024" description="BIG2 domain-containing protein" evidence="11">
    <location>
        <begin position="27"/>
        <end position="1919"/>
    </location>
</feature>
<dbReference type="Pfam" id="PF24902">
    <property type="entry name" value="Ig_NUP210_9th"/>
    <property type="match status" value="1"/>
</dbReference>
<dbReference type="InterPro" id="IPR057586">
    <property type="entry name" value="Ig_NUP210_16th"/>
</dbReference>
<evidence type="ECO:0000256" key="8">
    <source>
        <dbReference type="ARBA" id="ARBA00023242"/>
    </source>
</evidence>
<evidence type="ECO:0000256" key="6">
    <source>
        <dbReference type="ARBA" id="ARBA00023136"/>
    </source>
</evidence>
<evidence type="ECO:0000256" key="10">
    <source>
        <dbReference type="SAM" id="Phobius"/>
    </source>
</evidence>
<dbReference type="Pfam" id="PF25354">
    <property type="entry name" value="Ig_NUP210_16th"/>
    <property type="match status" value="1"/>
</dbReference>
<feature type="domain" description="BIG2" evidence="12">
    <location>
        <begin position="449"/>
        <end position="526"/>
    </location>
</feature>
<dbReference type="InterPro" id="IPR056897">
    <property type="entry name" value="Ig_NUP210_4th"/>
</dbReference>
<keyword evidence="3 10" id="KW-0812">Transmembrane</keyword>
<keyword evidence="5 10" id="KW-1133">Transmembrane helix</keyword>
<dbReference type="InterPro" id="IPR055098">
    <property type="entry name" value="Ig_NUP210_3rd"/>
</dbReference>
<dbReference type="InterPro" id="IPR055094">
    <property type="entry name" value="NUP210_Ig15"/>
</dbReference>
<evidence type="ECO:0000256" key="9">
    <source>
        <dbReference type="SAM" id="MobiDB-lite"/>
    </source>
</evidence>
<name>A0A1D1V407_RAMVA</name>
<dbReference type="Pfam" id="PF22962">
    <property type="entry name" value="Ig_NUP210_7th"/>
    <property type="match status" value="1"/>
</dbReference>
<evidence type="ECO:0000256" key="7">
    <source>
        <dbReference type="ARBA" id="ARBA00023180"/>
    </source>
</evidence>
<dbReference type="GO" id="GO:0031965">
    <property type="term" value="C:nuclear membrane"/>
    <property type="evidence" value="ECO:0007669"/>
    <property type="project" value="UniProtKB-SubCell"/>
</dbReference>
<keyword evidence="4 11" id="KW-0732">Signal</keyword>
<evidence type="ECO:0000313" key="13">
    <source>
        <dbReference type="EMBL" id="GAU94692.1"/>
    </source>
</evidence>